<dbReference type="EMBL" id="JACICY010000018">
    <property type="protein sequence ID" value="MBB3862643.1"/>
    <property type="molecule type" value="Genomic_DNA"/>
</dbReference>
<sequence>MMKLVQNLESVLDAIRCLNVELESHSALADRLGLAHAFYVLERDGEGPLFGFSKFVGYEKLSAEQYLNNYGKLDGRNTENALRPWFDEVRPSTPEYARLYSELEAWLNQYGKRPRGGKAQKVRIMVVRPELREARRGTTEDRRLLELMLAVADLLPVRQRHELRAAL</sequence>
<name>A0A7W5ZZ03_9SPHN</name>
<evidence type="ECO:0000313" key="1">
    <source>
        <dbReference type="EMBL" id="MBB3862643.1"/>
    </source>
</evidence>
<reference evidence="1 2" key="1">
    <citation type="submission" date="2020-08" db="EMBL/GenBank/DDBJ databases">
        <title>Genomic Encyclopedia of Type Strains, Phase IV (KMG-IV): sequencing the most valuable type-strain genomes for metagenomic binning, comparative biology and taxonomic classification.</title>
        <authorList>
            <person name="Goeker M."/>
        </authorList>
    </citation>
    <scope>NUCLEOTIDE SEQUENCE [LARGE SCALE GENOMIC DNA]</scope>
    <source>
        <strain evidence="1 2">DSM 14552</strain>
    </source>
</reference>
<comment type="caution">
    <text evidence="1">The sequence shown here is derived from an EMBL/GenBank/DDBJ whole genome shotgun (WGS) entry which is preliminary data.</text>
</comment>
<accession>A0A7W5ZZ03</accession>
<protein>
    <submittedName>
        <fullName evidence="1">Uncharacterized protein</fullName>
    </submittedName>
</protein>
<dbReference type="Proteomes" id="UP000562395">
    <property type="component" value="Unassembled WGS sequence"/>
</dbReference>
<dbReference type="AlphaFoldDB" id="A0A7W5ZZ03"/>
<gene>
    <name evidence="1" type="ORF">GGQ88_003945</name>
</gene>
<dbReference type="RefSeq" id="WP_183615107.1">
    <property type="nucleotide sequence ID" value="NZ_JACICY010000018.1"/>
</dbReference>
<keyword evidence="2" id="KW-1185">Reference proteome</keyword>
<proteinExistence type="predicted"/>
<evidence type="ECO:0000313" key="2">
    <source>
        <dbReference type="Proteomes" id="UP000562395"/>
    </source>
</evidence>
<organism evidence="1 2">
    <name type="scientific">Novosphingobium hassiacum</name>
    <dbReference type="NCBI Taxonomy" id="173676"/>
    <lineage>
        <taxon>Bacteria</taxon>
        <taxon>Pseudomonadati</taxon>
        <taxon>Pseudomonadota</taxon>
        <taxon>Alphaproteobacteria</taxon>
        <taxon>Sphingomonadales</taxon>
        <taxon>Sphingomonadaceae</taxon>
        <taxon>Novosphingobium</taxon>
    </lineage>
</organism>